<keyword evidence="3" id="KW-1185">Reference proteome</keyword>
<accession>A0A445D0P3</accession>
<dbReference type="AlphaFoldDB" id="A0A445D0P3"/>
<protein>
    <submittedName>
        <fullName evidence="2">Uncharacterized protein</fullName>
    </submittedName>
</protein>
<feature type="compositionally biased region" description="Basic and acidic residues" evidence="1">
    <location>
        <begin position="1"/>
        <end position="12"/>
    </location>
</feature>
<dbReference type="Proteomes" id="UP000289738">
    <property type="component" value="Chromosome A05"/>
</dbReference>
<evidence type="ECO:0000313" key="3">
    <source>
        <dbReference type="Proteomes" id="UP000289738"/>
    </source>
</evidence>
<comment type="caution">
    <text evidence="2">The sequence shown here is derived from an EMBL/GenBank/DDBJ whole genome shotgun (WGS) entry which is preliminary data.</text>
</comment>
<evidence type="ECO:0000256" key="1">
    <source>
        <dbReference type="SAM" id="MobiDB-lite"/>
    </source>
</evidence>
<sequence>MVREMTVRDGNGRRSHNGVNKSIGAFPHGNMVNPNIAGTKDRDSITITACPKPIMALRIPNKSTGTGNNVMNLDSMDDYIIDVLESDACTLSNVDINSSSINSLVTRHHELLIESNIHAMSKDNPQRSISCDCMAKGTWFWINHVIVSRTSNYVDWTPLSSSSFSSKTLNTIYKFLAIICPIGVTPPTSINVIGCLTCNSCPLTIQVPSYMVVTSYVSVFLRK</sequence>
<reference evidence="2 3" key="1">
    <citation type="submission" date="2019-01" db="EMBL/GenBank/DDBJ databases">
        <title>Sequencing of cultivated peanut Arachis hypogaea provides insights into genome evolution and oil improvement.</title>
        <authorList>
            <person name="Chen X."/>
        </authorList>
    </citation>
    <scope>NUCLEOTIDE SEQUENCE [LARGE SCALE GENOMIC DNA]</scope>
    <source>
        <strain evidence="3">cv. Fuhuasheng</strain>
        <tissue evidence="2">Leaves</tissue>
    </source>
</reference>
<dbReference type="EMBL" id="SDMP01000005">
    <property type="protein sequence ID" value="RYR56767.1"/>
    <property type="molecule type" value="Genomic_DNA"/>
</dbReference>
<feature type="region of interest" description="Disordered" evidence="1">
    <location>
        <begin position="1"/>
        <end position="26"/>
    </location>
</feature>
<proteinExistence type="predicted"/>
<organism evidence="2 3">
    <name type="scientific">Arachis hypogaea</name>
    <name type="common">Peanut</name>
    <dbReference type="NCBI Taxonomy" id="3818"/>
    <lineage>
        <taxon>Eukaryota</taxon>
        <taxon>Viridiplantae</taxon>
        <taxon>Streptophyta</taxon>
        <taxon>Embryophyta</taxon>
        <taxon>Tracheophyta</taxon>
        <taxon>Spermatophyta</taxon>
        <taxon>Magnoliopsida</taxon>
        <taxon>eudicotyledons</taxon>
        <taxon>Gunneridae</taxon>
        <taxon>Pentapetalae</taxon>
        <taxon>rosids</taxon>
        <taxon>fabids</taxon>
        <taxon>Fabales</taxon>
        <taxon>Fabaceae</taxon>
        <taxon>Papilionoideae</taxon>
        <taxon>50 kb inversion clade</taxon>
        <taxon>dalbergioids sensu lato</taxon>
        <taxon>Dalbergieae</taxon>
        <taxon>Pterocarpus clade</taxon>
        <taxon>Arachis</taxon>
    </lineage>
</organism>
<evidence type="ECO:0000313" key="2">
    <source>
        <dbReference type="EMBL" id="RYR56767.1"/>
    </source>
</evidence>
<name>A0A445D0P3_ARAHY</name>
<gene>
    <name evidence="2" type="ORF">Ahy_A05g022466</name>
</gene>